<dbReference type="Pfam" id="PF02949">
    <property type="entry name" value="7tm_6"/>
    <property type="match status" value="2"/>
</dbReference>
<evidence type="ECO:0000256" key="8">
    <source>
        <dbReference type="ARBA" id="ARBA00023224"/>
    </source>
</evidence>
<comment type="similarity">
    <text evidence="9">Belongs to the insect chemoreceptor superfamily. Heteromeric odorant receptor channel (TC 1.A.69) family.</text>
</comment>
<keyword evidence="3 9" id="KW-0812">Transmembrane</keyword>
<feature type="transmembrane region" description="Helical" evidence="9">
    <location>
        <begin position="137"/>
        <end position="162"/>
    </location>
</feature>
<dbReference type="AlphaFoldDB" id="A0A2W1BUH6"/>
<evidence type="ECO:0000256" key="4">
    <source>
        <dbReference type="ARBA" id="ARBA00022725"/>
    </source>
</evidence>
<evidence type="ECO:0000256" key="6">
    <source>
        <dbReference type="ARBA" id="ARBA00023136"/>
    </source>
</evidence>
<proteinExistence type="inferred from homology"/>
<accession>A0A2W1BUH6</accession>
<name>A0A2W1BUH6_HELAM</name>
<evidence type="ECO:0000313" key="11">
    <source>
        <dbReference type="Proteomes" id="UP000249218"/>
    </source>
</evidence>
<dbReference type="GO" id="GO:0007165">
    <property type="term" value="P:signal transduction"/>
    <property type="evidence" value="ECO:0007669"/>
    <property type="project" value="UniProtKB-KW"/>
</dbReference>
<dbReference type="PANTHER" id="PTHR21137">
    <property type="entry name" value="ODORANT RECEPTOR"/>
    <property type="match status" value="1"/>
</dbReference>
<dbReference type="GO" id="GO:0005549">
    <property type="term" value="F:odorant binding"/>
    <property type="evidence" value="ECO:0007669"/>
    <property type="project" value="InterPro"/>
</dbReference>
<comment type="subcellular location">
    <subcellularLocation>
        <location evidence="9">Cell membrane</location>
        <topology evidence="9">Multi-pass membrane protein</topology>
    </subcellularLocation>
    <subcellularLocation>
        <location evidence="1">Membrane</location>
        <topology evidence="1">Multi-pass membrane protein</topology>
    </subcellularLocation>
</comment>
<keyword evidence="11" id="KW-1185">Reference proteome</keyword>
<evidence type="ECO:0000256" key="5">
    <source>
        <dbReference type="ARBA" id="ARBA00022989"/>
    </source>
</evidence>
<dbReference type="InterPro" id="IPR004117">
    <property type="entry name" value="7tm6_olfct_rcpt"/>
</dbReference>
<feature type="transmembrane region" description="Helical" evidence="9">
    <location>
        <begin position="297"/>
        <end position="317"/>
    </location>
</feature>
<dbReference type="OrthoDB" id="8185860at2759"/>
<reference evidence="10 11" key="1">
    <citation type="journal article" date="2017" name="BMC Biol.">
        <title>Genomic innovations, transcriptional plasticity and gene loss underlying the evolution and divergence of two highly polyphagous and invasive Helicoverpa pest species.</title>
        <authorList>
            <person name="Pearce S.L."/>
            <person name="Clarke D.F."/>
            <person name="East P.D."/>
            <person name="Elfekih S."/>
            <person name="Gordon K.H."/>
            <person name="Jermiin L.S."/>
            <person name="McGaughran A."/>
            <person name="Oakeshott J.G."/>
            <person name="Papanikolaou A."/>
            <person name="Perera O.P."/>
            <person name="Rane R.V."/>
            <person name="Richards S."/>
            <person name="Tay W.T."/>
            <person name="Walsh T.K."/>
            <person name="Anderson A."/>
            <person name="Anderson C.J."/>
            <person name="Asgari S."/>
            <person name="Board P.G."/>
            <person name="Bretschneider A."/>
            <person name="Campbell P.M."/>
            <person name="Chertemps T."/>
            <person name="Christeller J.T."/>
            <person name="Coppin C.W."/>
            <person name="Downes S.J."/>
            <person name="Duan G."/>
            <person name="Farnsworth C.A."/>
            <person name="Good R.T."/>
            <person name="Han L.B."/>
            <person name="Han Y.C."/>
            <person name="Hatje K."/>
            <person name="Horne I."/>
            <person name="Huang Y.P."/>
            <person name="Hughes D.S."/>
            <person name="Jacquin-Joly E."/>
            <person name="James W."/>
            <person name="Jhangiani S."/>
            <person name="Kollmar M."/>
            <person name="Kuwar S.S."/>
            <person name="Li S."/>
            <person name="Liu N.Y."/>
            <person name="Maibeche M.T."/>
            <person name="Miller J.R."/>
            <person name="Montagne N."/>
            <person name="Perry T."/>
            <person name="Qu J."/>
            <person name="Song S.V."/>
            <person name="Sutton G.G."/>
            <person name="Vogel H."/>
            <person name="Walenz B.P."/>
            <person name="Xu W."/>
            <person name="Zhang H.J."/>
            <person name="Zou Z."/>
            <person name="Batterham P."/>
            <person name="Edwards O.R."/>
            <person name="Feyereisen R."/>
            <person name="Gibbs R.A."/>
            <person name="Heckel D.G."/>
            <person name="McGrath A."/>
            <person name="Robin C."/>
            <person name="Scherer S.E."/>
            <person name="Worley K.C."/>
            <person name="Wu Y.D."/>
        </authorList>
    </citation>
    <scope>NUCLEOTIDE SEQUENCE [LARGE SCALE GENOMIC DNA]</scope>
    <source>
        <strain evidence="10">Harm_GR_Male_#8</strain>
        <tissue evidence="10">Whole organism</tissue>
    </source>
</reference>
<keyword evidence="7 9" id="KW-0675">Receptor</keyword>
<evidence type="ECO:0000256" key="7">
    <source>
        <dbReference type="ARBA" id="ARBA00023170"/>
    </source>
</evidence>
<evidence type="ECO:0000256" key="2">
    <source>
        <dbReference type="ARBA" id="ARBA00022606"/>
    </source>
</evidence>
<evidence type="ECO:0000256" key="1">
    <source>
        <dbReference type="ARBA" id="ARBA00004141"/>
    </source>
</evidence>
<keyword evidence="6 9" id="KW-0472">Membrane</keyword>
<organism evidence="10 11">
    <name type="scientific">Helicoverpa armigera</name>
    <name type="common">Cotton bollworm</name>
    <name type="synonym">Heliothis armigera</name>
    <dbReference type="NCBI Taxonomy" id="29058"/>
    <lineage>
        <taxon>Eukaryota</taxon>
        <taxon>Metazoa</taxon>
        <taxon>Ecdysozoa</taxon>
        <taxon>Arthropoda</taxon>
        <taxon>Hexapoda</taxon>
        <taxon>Insecta</taxon>
        <taxon>Pterygota</taxon>
        <taxon>Neoptera</taxon>
        <taxon>Endopterygota</taxon>
        <taxon>Lepidoptera</taxon>
        <taxon>Glossata</taxon>
        <taxon>Ditrysia</taxon>
        <taxon>Noctuoidea</taxon>
        <taxon>Noctuidae</taxon>
        <taxon>Heliothinae</taxon>
        <taxon>Helicoverpa</taxon>
    </lineage>
</organism>
<keyword evidence="4 9" id="KW-0552">Olfaction</keyword>
<dbReference type="GO" id="GO:0004984">
    <property type="term" value="F:olfactory receptor activity"/>
    <property type="evidence" value="ECO:0007669"/>
    <property type="project" value="InterPro"/>
</dbReference>
<dbReference type="GO" id="GO:0005886">
    <property type="term" value="C:plasma membrane"/>
    <property type="evidence" value="ECO:0007669"/>
    <property type="project" value="UniProtKB-SubCell"/>
</dbReference>
<feature type="transmembrane region" description="Helical" evidence="9">
    <location>
        <begin position="47"/>
        <end position="69"/>
    </location>
</feature>
<evidence type="ECO:0000313" key="10">
    <source>
        <dbReference type="EMBL" id="PZC76857.1"/>
    </source>
</evidence>
<dbReference type="PANTHER" id="PTHR21137:SF44">
    <property type="entry name" value="ODORANT RECEPTOR 13A-RELATED"/>
    <property type="match status" value="1"/>
</dbReference>
<gene>
    <name evidence="10" type="primary">HaOG204092</name>
    <name evidence="10" type="ORF">B5X24_HaOG204092</name>
</gene>
<keyword evidence="8 9" id="KW-0807">Transducer</keyword>
<keyword evidence="5 9" id="KW-1133">Transmembrane helix</keyword>
<sequence length="420" mass="48975">MLLQFEKCLKRINIFLKLIGLTLDSADSNRTMVQRLRRHWKCSVHMLSHDIAVFGETIWLIIGLVLGATLWEITYLLPCLTLCLLGNFKVYYFIRHLQHVNEAVRILRNLQSNGKHNEEIEREMNNWLTFLSSVTKLLLTLTILGVLAFALGPFLITGSYYYSTGEIKLVLPFLIWYPFDEFDIRIWPVVYLHQLWAGKCLLLFIRENIILISIEPWVCVFSVYGPDCFFFTCCTFIHIQFRILQDNLKEIVKVDARNRPDVTTDTFKAELVQLVNDHRELIRCVNLLEITYSRSTLFNVVTSSLIICATGFNLMVIENLALMAPFTSFLTFGLLQVFFYCYYGDYVMRSSIGVGDAVYNSRWYETGALERKYLLIVLLRSQKPCRLSAYGFTDINLTAFTRILSTSWSYFALLRQMYHK</sequence>
<evidence type="ECO:0000256" key="3">
    <source>
        <dbReference type="ARBA" id="ARBA00022692"/>
    </source>
</evidence>
<keyword evidence="2 9" id="KW-0716">Sensory transduction</keyword>
<feature type="transmembrane region" description="Helical" evidence="9">
    <location>
        <begin position="323"/>
        <end position="343"/>
    </location>
</feature>
<evidence type="ECO:0000256" key="9">
    <source>
        <dbReference type="RuleBase" id="RU351113"/>
    </source>
</evidence>
<comment type="caution">
    <text evidence="9">Lacks conserved residue(s) required for the propagation of feature annotation.</text>
</comment>
<protein>
    <recommendedName>
        <fullName evidence="9">Odorant receptor</fullName>
    </recommendedName>
</protein>
<dbReference type="EMBL" id="KZ149944">
    <property type="protein sequence ID" value="PZC76857.1"/>
    <property type="molecule type" value="Genomic_DNA"/>
</dbReference>
<dbReference type="Proteomes" id="UP000249218">
    <property type="component" value="Unassembled WGS sequence"/>
</dbReference>